<evidence type="ECO:0000313" key="2">
    <source>
        <dbReference type="EMBL" id="PRY30343.1"/>
    </source>
</evidence>
<keyword evidence="3" id="KW-1185">Reference proteome</keyword>
<name>A0A2T0SAK4_9PSEU</name>
<accession>A0A2T0SAK4</accession>
<sequence>MSDDSDVKTVVVTGGTGTLGRVVVELLRARGHDVRAVGRSSPEWPVDLGTGAGLAVAVEGADVVVHCANVRKGLVESTRRLVVAARAAGVRHLVHISIVGIEDVPMGYYRAKLAEERVVEESGVPWTLLRATQFHDLVATALGALARVPLLMIVPTARMQPVEVREVAARLVDLADAEPAGRVDDLGGPQVRAVADLAAAYATARGLKRRVVSLSLPGKAFRALREGRVTTPEHADGKGTFEEFLAAGK</sequence>
<feature type="domain" description="NAD(P)-binding" evidence="1">
    <location>
        <begin position="14"/>
        <end position="140"/>
    </location>
</feature>
<comment type="caution">
    <text evidence="2">The sequence shown here is derived from an EMBL/GenBank/DDBJ whole genome shotgun (WGS) entry which is preliminary data.</text>
</comment>
<dbReference type="InterPro" id="IPR016040">
    <property type="entry name" value="NAD(P)-bd_dom"/>
</dbReference>
<proteinExistence type="predicted"/>
<evidence type="ECO:0000259" key="1">
    <source>
        <dbReference type="Pfam" id="PF13460"/>
    </source>
</evidence>
<evidence type="ECO:0000313" key="3">
    <source>
        <dbReference type="Proteomes" id="UP000239494"/>
    </source>
</evidence>
<dbReference type="AlphaFoldDB" id="A0A2T0SAK4"/>
<reference evidence="2 3" key="1">
    <citation type="submission" date="2018-03" db="EMBL/GenBank/DDBJ databases">
        <title>Genomic Encyclopedia of Archaeal and Bacterial Type Strains, Phase II (KMG-II): from individual species to whole genera.</title>
        <authorList>
            <person name="Goeker M."/>
        </authorList>
    </citation>
    <scope>NUCLEOTIDE SEQUENCE [LARGE SCALE GENOMIC DNA]</scope>
    <source>
        <strain evidence="2 3">DSM 44720</strain>
    </source>
</reference>
<dbReference type="PANTHER" id="PTHR12126:SF11">
    <property type="entry name" value="NADH DEHYDROGENASE [UBIQUINONE] 1 ALPHA SUBCOMPLEX SUBUNIT 9, MITOCHONDRIAL"/>
    <property type="match status" value="1"/>
</dbReference>
<dbReference type="Proteomes" id="UP000239494">
    <property type="component" value="Unassembled WGS sequence"/>
</dbReference>
<gene>
    <name evidence="2" type="ORF">CLV43_12475</name>
</gene>
<dbReference type="InterPro" id="IPR051207">
    <property type="entry name" value="ComplexI_NDUFA9_subunit"/>
</dbReference>
<organism evidence="2 3">
    <name type="scientific">Umezawaea tangerina</name>
    <dbReference type="NCBI Taxonomy" id="84725"/>
    <lineage>
        <taxon>Bacteria</taxon>
        <taxon>Bacillati</taxon>
        <taxon>Actinomycetota</taxon>
        <taxon>Actinomycetes</taxon>
        <taxon>Pseudonocardiales</taxon>
        <taxon>Pseudonocardiaceae</taxon>
        <taxon>Umezawaea</taxon>
    </lineage>
</organism>
<dbReference type="RefSeq" id="WP_211304874.1">
    <property type="nucleotide sequence ID" value="NZ_PVTF01000024.1"/>
</dbReference>
<dbReference type="Gene3D" id="3.40.50.720">
    <property type="entry name" value="NAD(P)-binding Rossmann-like Domain"/>
    <property type="match status" value="1"/>
</dbReference>
<dbReference type="SUPFAM" id="SSF51735">
    <property type="entry name" value="NAD(P)-binding Rossmann-fold domains"/>
    <property type="match status" value="1"/>
</dbReference>
<dbReference type="PANTHER" id="PTHR12126">
    <property type="entry name" value="NADH-UBIQUINONE OXIDOREDUCTASE 39 KDA SUBUNIT-RELATED"/>
    <property type="match status" value="1"/>
</dbReference>
<dbReference type="Pfam" id="PF13460">
    <property type="entry name" value="NAD_binding_10"/>
    <property type="match status" value="1"/>
</dbReference>
<dbReference type="GO" id="GO:0044877">
    <property type="term" value="F:protein-containing complex binding"/>
    <property type="evidence" value="ECO:0007669"/>
    <property type="project" value="TreeGrafter"/>
</dbReference>
<dbReference type="EMBL" id="PVTF01000024">
    <property type="protein sequence ID" value="PRY30343.1"/>
    <property type="molecule type" value="Genomic_DNA"/>
</dbReference>
<dbReference type="InterPro" id="IPR036291">
    <property type="entry name" value="NAD(P)-bd_dom_sf"/>
</dbReference>
<protein>
    <submittedName>
        <fullName evidence="2">Uncharacterized protein YbjT (DUF2867 family)</fullName>
    </submittedName>
</protein>